<evidence type="ECO:0000256" key="1">
    <source>
        <dbReference type="SAM" id="MobiDB-lite"/>
    </source>
</evidence>
<organism evidence="2 3">
    <name type="scientific">Cordyceps javanica</name>
    <dbReference type="NCBI Taxonomy" id="43265"/>
    <lineage>
        <taxon>Eukaryota</taxon>
        <taxon>Fungi</taxon>
        <taxon>Dikarya</taxon>
        <taxon>Ascomycota</taxon>
        <taxon>Pezizomycotina</taxon>
        <taxon>Sordariomycetes</taxon>
        <taxon>Hypocreomycetidae</taxon>
        <taxon>Hypocreales</taxon>
        <taxon>Cordycipitaceae</taxon>
        <taxon>Cordyceps</taxon>
    </lineage>
</organism>
<keyword evidence="3" id="KW-1185">Reference proteome</keyword>
<dbReference type="AlphaFoldDB" id="A0A545V771"/>
<name>A0A545V771_9HYPO</name>
<evidence type="ECO:0000313" key="3">
    <source>
        <dbReference type="Proteomes" id="UP000315783"/>
    </source>
</evidence>
<dbReference type="EMBL" id="SPUK01000004">
    <property type="protein sequence ID" value="TQV97554.1"/>
    <property type="molecule type" value="Genomic_DNA"/>
</dbReference>
<comment type="caution">
    <text evidence="2">The sequence shown here is derived from an EMBL/GenBank/DDBJ whole genome shotgun (WGS) entry which is preliminary data.</text>
</comment>
<proteinExistence type="predicted"/>
<feature type="compositionally biased region" description="Polar residues" evidence="1">
    <location>
        <begin position="8"/>
        <end position="20"/>
    </location>
</feature>
<dbReference type="Proteomes" id="UP000315783">
    <property type="component" value="Unassembled WGS sequence"/>
</dbReference>
<reference evidence="2 3" key="1">
    <citation type="journal article" date="2019" name="Appl. Microbiol. Biotechnol.">
        <title>Genome sequence of Isaria javanica and comparative genome analysis insights into family S53 peptidase evolution in fungal entomopathogens.</title>
        <authorList>
            <person name="Lin R."/>
            <person name="Zhang X."/>
            <person name="Xin B."/>
            <person name="Zou M."/>
            <person name="Gao Y."/>
            <person name="Qin F."/>
            <person name="Hu Q."/>
            <person name="Xie B."/>
            <person name="Cheng X."/>
        </authorList>
    </citation>
    <scope>NUCLEOTIDE SEQUENCE [LARGE SCALE GENOMIC DNA]</scope>
    <source>
        <strain evidence="2 3">IJ1G</strain>
    </source>
</reference>
<sequence length="103" mass="11916">MQPRKAHQPTNRQASRTQMSKFLLARTHTTTHHHQPPLRKQPPIIRRSPLGPSQTGSIRETRAKRRHDEPGHDPSEQMVASCILLNQGGRRGKRITNYRRCNK</sequence>
<protein>
    <submittedName>
        <fullName evidence="2">Uncharacterized protein</fullName>
    </submittedName>
</protein>
<feature type="region of interest" description="Disordered" evidence="1">
    <location>
        <begin position="1"/>
        <end position="78"/>
    </location>
</feature>
<evidence type="ECO:0000313" key="2">
    <source>
        <dbReference type="EMBL" id="TQV97554.1"/>
    </source>
</evidence>
<feature type="compositionally biased region" description="Basic and acidic residues" evidence="1">
    <location>
        <begin position="66"/>
        <end position="75"/>
    </location>
</feature>
<accession>A0A545V771</accession>
<gene>
    <name evidence="2" type="ORF">IF1G_03297</name>
</gene>